<evidence type="ECO:0000313" key="3">
    <source>
        <dbReference type="EMBL" id="AET32462.1"/>
    </source>
</evidence>
<dbReference type="STRING" id="1104324.P186_1025"/>
<dbReference type="PANTHER" id="PTHR39965">
    <property type="entry name" value="CRISPR SYSTEM CMR SUBUNIT CMR6"/>
    <property type="match status" value="1"/>
</dbReference>
<dbReference type="GeneID" id="11595282"/>
<evidence type="ECO:0000259" key="2">
    <source>
        <dbReference type="Pfam" id="PF03787"/>
    </source>
</evidence>
<dbReference type="GO" id="GO:0051607">
    <property type="term" value="P:defense response to virus"/>
    <property type="evidence" value="ECO:0007669"/>
    <property type="project" value="UniProtKB-KW"/>
</dbReference>
<sequence>MVRGAGKRRGGKSKKLEEEIIKIIRGALARLCSDSYNVVSCFNLAFLESMREAAGLGLKPPLFSREAVAYLYEKPPMYLRPDVVGRYVEAVMEAAKSVFRPVYRFEFTLETRLVIHTKWPYLPLEIGISWHPIFNIPYIPATSLKGALRATFPNSLCELDKTALFGEQSEEGKLTVFDAYPVKWEKLVEPDVITPHYKEVSGVIHEAAADPIPLVFPAIPPGVTFAFIIGVKSHGLGSECVTELFNAVRDALRLGVGAKTAIGYGIFK</sequence>
<organism evidence="3 4">
    <name type="scientific">Pyrobaculum ferrireducens</name>
    <dbReference type="NCBI Taxonomy" id="1104324"/>
    <lineage>
        <taxon>Archaea</taxon>
        <taxon>Thermoproteota</taxon>
        <taxon>Thermoprotei</taxon>
        <taxon>Thermoproteales</taxon>
        <taxon>Thermoproteaceae</taxon>
        <taxon>Pyrobaculum</taxon>
    </lineage>
</organism>
<gene>
    <name evidence="3" type="ORF">P186_1025</name>
</gene>
<reference evidence="3 4" key="1">
    <citation type="journal article" date="2012" name="J. Bacteriol.">
        <title>Complete genome sequence of strain 1860, a crenarchaeon of the genus pyrobaculum able to grow with various electron acceptors.</title>
        <authorList>
            <person name="Mardanov A.V."/>
            <person name="Gumerov V.M."/>
            <person name="Slobodkina G.B."/>
            <person name="Beletsky A.V."/>
            <person name="Bonch-Osmolovskaya E.A."/>
            <person name="Ravin N.V."/>
            <person name="Skryabin K.G."/>
        </authorList>
    </citation>
    <scope>NUCLEOTIDE SEQUENCE [LARGE SCALE GENOMIC DNA]</scope>
    <source>
        <strain evidence="3 4">1860</strain>
    </source>
</reference>
<dbReference type="eggNOG" id="arCOG02661">
    <property type="taxonomic scope" value="Archaea"/>
</dbReference>
<dbReference type="NCBIfam" id="TIGR01898">
    <property type="entry name" value="cas_TM1791_cmr6"/>
    <property type="match status" value="1"/>
</dbReference>
<keyword evidence="1" id="KW-0051">Antiviral defense</keyword>
<feature type="domain" description="CRISPR type III-associated protein" evidence="2">
    <location>
        <begin position="129"/>
        <end position="268"/>
    </location>
</feature>
<keyword evidence="4" id="KW-1185">Reference proteome</keyword>
<dbReference type="BioCyc" id="PSP1104324:GJSN-1001-MONOMER"/>
<dbReference type="PANTHER" id="PTHR39965:SF1">
    <property type="entry name" value="CRISPR SYSTEM CMR SUBUNIT CMR6"/>
    <property type="match status" value="1"/>
</dbReference>
<evidence type="ECO:0000313" key="4">
    <source>
        <dbReference type="Proteomes" id="UP000005867"/>
    </source>
</evidence>
<dbReference type="EMBL" id="CP003098">
    <property type="protein sequence ID" value="AET32462.1"/>
    <property type="molecule type" value="Genomic_DNA"/>
</dbReference>
<accession>G7VBW2</accession>
<protein>
    <submittedName>
        <fullName evidence="3">CRISPR-associated RAMP protein, Cmr6 family</fullName>
    </submittedName>
</protein>
<dbReference type="HOGENOM" id="CLU_053305_3_0_2"/>
<dbReference type="AlphaFoldDB" id="G7VBW2"/>
<proteinExistence type="predicted"/>
<name>G7VBW2_9CREN</name>
<dbReference type="Pfam" id="PF03787">
    <property type="entry name" value="RAMPs"/>
    <property type="match status" value="1"/>
</dbReference>
<dbReference type="Proteomes" id="UP000005867">
    <property type="component" value="Chromosome"/>
</dbReference>
<dbReference type="InterPro" id="IPR005537">
    <property type="entry name" value="RAMP_III_fam"/>
</dbReference>
<dbReference type="RefSeq" id="WP_014288290.1">
    <property type="nucleotide sequence ID" value="NC_016645.1"/>
</dbReference>
<dbReference type="InterPro" id="IPR010172">
    <property type="entry name" value="CRISPR-assoc_prot_TM1791"/>
</dbReference>
<dbReference type="KEGG" id="pyr:P186_1025"/>
<evidence type="ECO:0000256" key="1">
    <source>
        <dbReference type="ARBA" id="ARBA00023118"/>
    </source>
</evidence>